<keyword evidence="7 9" id="KW-0010">Activator</keyword>
<evidence type="ECO:0000256" key="4">
    <source>
        <dbReference type="ARBA" id="ARBA00023012"/>
    </source>
</evidence>
<dbReference type="GO" id="GO:0005737">
    <property type="term" value="C:cytoplasm"/>
    <property type="evidence" value="ECO:0007669"/>
    <property type="project" value="UniProtKB-SubCell"/>
</dbReference>
<comment type="caution">
    <text evidence="12">The sequence shown here is derived from an EMBL/GenBank/DDBJ whole genome shotgun (WGS) entry which is preliminary data.</text>
</comment>
<dbReference type="PROSITE" id="PS50110">
    <property type="entry name" value="RESPONSE_REGULATORY"/>
    <property type="match status" value="1"/>
</dbReference>
<dbReference type="InterPro" id="IPR024187">
    <property type="entry name" value="Sig_transdc_resp-reg_cit/mal"/>
</dbReference>
<reference evidence="12 13" key="1">
    <citation type="submission" date="2019-03" db="EMBL/GenBank/DDBJ databases">
        <title>This is whole genome sequence of Paenibacillus sp MS74 strain.</title>
        <authorList>
            <person name="Trinh H.N."/>
        </authorList>
    </citation>
    <scope>NUCLEOTIDE SEQUENCE [LARGE SCALE GENOMIC DNA]</scope>
    <source>
        <strain evidence="12 13">MS74</strain>
    </source>
</reference>
<evidence type="ECO:0000259" key="11">
    <source>
        <dbReference type="PROSITE" id="PS50110"/>
    </source>
</evidence>
<dbReference type="SUPFAM" id="SSF52172">
    <property type="entry name" value="CheY-like"/>
    <property type="match status" value="1"/>
</dbReference>
<keyword evidence="4 9" id="KW-0902">Two-component regulatory system</keyword>
<dbReference type="Proteomes" id="UP000295636">
    <property type="component" value="Unassembled WGS sequence"/>
</dbReference>
<dbReference type="PANTHER" id="PTHR45526:SF1">
    <property type="entry name" value="TRANSCRIPTIONAL REGULATORY PROTEIN DCUR-RELATED"/>
    <property type="match status" value="1"/>
</dbReference>
<dbReference type="InterPro" id="IPR051271">
    <property type="entry name" value="2C-system_Tx_regulators"/>
</dbReference>
<name>A0A4R5KI09_9BACL</name>
<keyword evidence="6 9" id="KW-0238">DNA-binding</keyword>
<accession>A0A4R5KI09</accession>
<dbReference type="InterPro" id="IPR001789">
    <property type="entry name" value="Sig_transdc_resp-reg_receiver"/>
</dbReference>
<dbReference type="Pfam" id="PF00072">
    <property type="entry name" value="Response_reg"/>
    <property type="match status" value="1"/>
</dbReference>
<keyword evidence="2 9" id="KW-0963">Cytoplasm</keyword>
<feature type="modified residue" description="4-aspartylphosphate" evidence="10">
    <location>
        <position position="58"/>
    </location>
</feature>
<dbReference type="EMBL" id="SMRT01000011">
    <property type="protein sequence ID" value="TDF95139.1"/>
    <property type="molecule type" value="Genomic_DNA"/>
</dbReference>
<evidence type="ECO:0000256" key="6">
    <source>
        <dbReference type="ARBA" id="ARBA00023125"/>
    </source>
</evidence>
<keyword evidence="5 9" id="KW-0805">Transcription regulation</keyword>
<dbReference type="InterPro" id="IPR011006">
    <property type="entry name" value="CheY-like_superfamily"/>
</dbReference>
<organism evidence="12 13">
    <name type="scientific">Paenibacillus piri</name>
    <dbReference type="NCBI Taxonomy" id="2547395"/>
    <lineage>
        <taxon>Bacteria</taxon>
        <taxon>Bacillati</taxon>
        <taxon>Bacillota</taxon>
        <taxon>Bacilli</taxon>
        <taxon>Bacillales</taxon>
        <taxon>Paenibacillaceae</taxon>
        <taxon>Paenibacillus</taxon>
    </lineage>
</organism>
<dbReference type="PANTHER" id="PTHR45526">
    <property type="entry name" value="TRANSCRIPTIONAL REGULATORY PROTEIN DPIA"/>
    <property type="match status" value="1"/>
</dbReference>
<proteinExistence type="predicted"/>
<sequence>MKSVQLRALVVDDDFMIARVHASYIEQQEGYELAGVAGSFEQTIDQARKLKPDLLILDVYLPDRSGIDVLRTLRSEKISCDVILITAAKEIGTIEEAFQLGIFDYLIKPFDLDLLQDTLKKYRQFKIHLQSPATPDQQFVEGLKKFRSAKSINLQQPQKGIDLRTLERIKQSMALEDQPCSAERIAHMAGVSRSTARAYLEYLIEQGTANEFLQYGTVGRPQRLFCLK</sequence>
<keyword evidence="3 10" id="KW-0597">Phosphoprotein</keyword>
<gene>
    <name evidence="12" type="ORF">E1757_21635</name>
</gene>
<keyword evidence="8 9" id="KW-0804">Transcription</keyword>
<evidence type="ECO:0000256" key="3">
    <source>
        <dbReference type="ARBA" id="ARBA00022553"/>
    </source>
</evidence>
<dbReference type="PIRSF" id="PIRSF006171">
    <property type="entry name" value="RR_citrat_malat"/>
    <property type="match status" value="1"/>
</dbReference>
<dbReference type="GO" id="GO:0003700">
    <property type="term" value="F:DNA-binding transcription factor activity"/>
    <property type="evidence" value="ECO:0007669"/>
    <property type="project" value="InterPro"/>
</dbReference>
<dbReference type="CDD" id="cd19925">
    <property type="entry name" value="REC_citrate_TCS"/>
    <property type="match status" value="1"/>
</dbReference>
<evidence type="ECO:0000256" key="1">
    <source>
        <dbReference type="ARBA" id="ARBA00004496"/>
    </source>
</evidence>
<evidence type="ECO:0000256" key="2">
    <source>
        <dbReference type="ARBA" id="ARBA00022490"/>
    </source>
</evidence>
<dbReference type="RefSeq" id="WP_133232002.1">
    <property type="nucleotide sequence ID" value="NZ_SMRT01000011.1"/>
</dbReference>
<protein>
    <recommendedName>
        <fullName evidence="9">Transcriptional regulatory protein</fullName>
    </recommendedName>
</protein>
<evidence type="ECO:0000256" key="10">
    <source>
        <dbReference type="PROSITE-ProRule" id="PRU00169"/>
    </source>
</evidence>
<evidence type="ECO:0000256" key="7">
    <source>
        <dbReference type="ARBA" id="ARBA00023159"/>
    </source>
</evidence>
<evidence type="ECO:0000313" key="12">
    <source>
        <dbReference type="EMBL" id="TDF95139.1"/>
    </source>
</evidence>
<keyword evidence="13" id="KW-1185">Reference proteome</keyword>
<dbReference type="GO" id="GO:0003677">
    <property type="term" value="F:DNA binding"/>
    <property type="evidence" value="ECO:0007669"/>
    <property type="project" value="UniProtKB-KW"/>
</dbReference>
<dbReference type="SMART" id="SM00448">
    <property type="entry name" value="REC"/>
    <property type="match status" value="1"/>
</dbReference>
<dbReference type="AlphaFoldDB" id="A0A4R5KI09"/>
<feature type="domain" description="Response regulatory" evidence="11">
    <location>
        <begin position="7"/>
        <end position="123"/>
    </location>
</feature>
<dbReference type="GO" id="GO:0000156">
    <property type="term" value="F:phosphorelay response regulator activity"/>
    <property type="evidence" value="ECO:0007669"/>
    <property type="project" value="TreeGrafter"/>
</dbReference>
<evidence type="ECO:0000313" key="13">
    <source>
        <dbReference type="Proteomes" id="UP000295636"/>
    </source>
</evidence>
<dbReference type="OrthoDB" id="9759232at2"/>
<comment type="subcellular location">
    <subcellularLocation>
        <location evidence="1 9">Cytoplasm</location>
    </subcellularLocation>
</comment>
<evidence type="ECO:0000256" key="9">
    <source>
        <dbReference type="PIRNR" id="PIRNR006171"/>
    </source>
</evidence>
<evidence type="ECO:0000256" key="5">
    <source>
        <dbReference type="ARBA" id="ARBA00023015"/>
    </source>
</evidence>
<evidence type="ECO:0000256" key="8">
    <source>
        <dbReference type="ARBA" id="ARBA00023163"/>
    </source>
</evidence>
<dbReference type="Gene3D" id="3.40.50.2300">
    <property type="match status" value="1"/>
</dbReference>